<dbReference type="PANTHER" id="PTHR48081">
    <property type="entry name" value="AB HYDROLASE SUPERFAMILY PROTEIN C4A8.06C"/>
    <property type="match status" value="1"/>
</dbReference>
<dbReference type="InterPro" id="IPR050300">
    <property type="entry name" value="GDXG_lipolytic_enzyme"/>
</dbReference>
<dbReference type="Pfam" id="PF20434">
    <property type="entry name" value="BD-FAE"/>
    <property type="match status" value="1"/>
</dbReference>
<protein>
    <submittedName>
        <fullName evidence="3">Uu.00g052110.m01.CDS01</fullName>
    </submittedName>
</protein>
<dbReference type="InterPro" id="IPR029058">
    <property type="entry name" value="AB_hydrolase_fold"/>
</dbReference>
<name>A0AAI8VW78_9PEZI</name>
<organism evidence="3 4">
    <name type="scientific">Anthostomella pinea</name>
    <dbReference type="NCBI Taxonomy" id="933095"/>
    <lineage>
        <taxon>Eukaryota</taxon>
        <taxon>Fungi</taxon>
        <taxon>Dikarya</taxon>
        <taxon>Ascomycota</taxon>
        <taxon>Pezizomycotina</taxon>
        <taxon>Sordariomycetes</taxon>
        <taxon>Xylariomycetidae</taxon>
        <taxon>Xylariales</taxon>
        <taxon>Xylariaceae</taxon>
        <taxon>Anthostomella</taxon>
    </lineage>
</organism>
<evidence type="ECO:0000259" key="2">
    <source>
        <dbReference type="Pfam" id="PF20434"/>
    </source>
</evidence>
<proteinExistence type="predicted"/>
<keyword evidence="4" id="KW-1185">Reference proteome</keyword>
<evidence type="ECO:0000256" key="1">
    <source>
        <dbReference type="ARBA" id="ARBA00022801"/>
    </source>
</evidence>
<evidence type="ECO:0000313" key="4">
    <source>
        <dbReference type="Proteomes" id="UP001295740"/>
    </source>
</evidence>
<comment type="caution">
    <text evidence="3">The sequence shown here is derived from an EMBL/GenBank/DDBJ whole genome shotgun (WGS) entry which is preliminary data.</text>
</comment>
<dbReference type="EMBL" id="CAUWAG010000019">
    <property type="protein sequence ID" value="CAJ2512196.1"/>
    <property type="molecule type" value="Genomic_DNA"/>
</dbReference>
<dbReference type="PANTHER" id="PTHR48081:SF33">
    <property type="entry name" value="KYNURENINE FORMAMIDASE"/>
    <property type="match status" value="1"/>
</dbReference>
<reference evidence="3" key="1">
    <citation type="submission" date="2023-10" db="EMBL/GenBank/DDBJ databases">
        <authorList>
            <person name="Hackl T."/>
        </authorList>
    </citation>
    <scope>NUCLEOTIDE SEQUENCE</scope>
</reference>
<sequence length="324" mass="35897">MDQLPAFGKKIEEIVMPTMKAYAPLLQRNADFIKSVKKETFTYGSHERQQLDVYSPLEAKITNGRRPVLMFEYGGGFVNGAKTLMPMPDGLVHANIGAFFANHFGYTVVVADYRLMSHGAKFPSGGEDIALAVEWICENEPGPGSEPIDLFTMGNSAGGVHLSTFLLHQSFSKTRRKVLTGNKTRLRGAVMLSVPFDFNLAPAYRSEILKSYFSDIEANCPLGLLRTAQEKVESIDFVNAGAKVLVLSGELDPDNDILIPRDNFVDEWLHMGENDYRVSLAVDSMPRHNHISPFASLGTGIEEEEAWGCQVAAFCDNIRKFAPR</sequence>
<gene>
    <name evidence="3" type="ORF">KHLLAP_LOCUS12664</name>
</gene>
<dbReference type="Proteomes" id="UP001295740">
    <property type="component" value="Unassembled WGS sequence"/>
</dbReference>
<dbReference type="GO" id="GO:0016787">
    <property type="term" value="F:hydrolase activity"/>
    <property type="evidence" value="ECO:0007669"/>
    <property type="project" value="UniProtKB-KW"/>
</dbReference>
<keyword evidence="1" id="KW-0378">Hydrolase</keyword>
<dbReference type="AlphaFoldDB" id="A0AAI8VW78"/>
<evidence type="ECO:0000313" key="3">
    <source>
        <dbReference type="EMBL" id="CAJ2512196.1"/>
    </source>
</evidence>
<dbReference type="InterPro" id="IPR049492">
    <property type="entry name" value="BD-FAE-like_dom"/>
</dbReference>
<accession>A0AAI8VW78</accession>
<feature type="domain" description="BD-FAE-like" evidence="2">
    <location>
        <begin position="51"/>
        <end position="166"/>
    </location>
</feature>
<dbReference type="SUPFAM" id="SSF53474">
    <property type="entry name" value="alpha/beta-Hydrolases"/>
    <property type="match status" value="1"/>
</dbReference>
<dbReference type="Gene3D" id="3.40.50.1820">
    <property type="entry name" value="alpha/beta hydrolase"/>
    <property type="match status" value="1"/>
</dbReference>